<dbReference type="InterPro" id="IPR014756">
    <property type="entry name" value="Ig_E-set"/>
</dbReference>
<comment type="caution">
    <text evidence="3">The sequence shown here is derived from an EMBL/GenBank/DDBJ whole genome shotgun (WGS) entry which is preliminary data.</text>
</comment>
<feature type="domain" description="IPT/TIG" evidence="2">
    <location>
        <begin position="32"/>
        <end position="90"/>
    </location>
</feature>
<dbReference type="Proteomes" id="UP000563906">
    <property type="component" value="Unassembled WGS sequence"/>
</dbReference>
<keyword evidence="1" id="KW-0732">Signal</keyword>
<dbReference type="Gene3D" id="2.60.40.10">
    <property type="entry name" value="Immunoglobulins"/>
    <property type="match status" value="1"/>
</dbReference>
<feature type="chain" id="PRO_5032419711" evidence="1">
    <location>
        <begin position="21"/>
        <end position="407"/>
    </location>
</feature>
<accession>A0A839AQH6</accession>
<organism evidence="3 4">
    <name type="scientific">Tenacibaculum pelagium</name>
    <dbReference type="NCBI Taxonomy" id="2759527"/>
    <lineage>
        <taxon>Bacteria</taxon>
        <taxon>Pseudomonadati</taxon>
        <taxon>Bacteroidota</taxon>
        <taxon>Flavobacteriia</taxon>
        <taxon>Flavobacteriales</taxon>
        <taxon>Flavobacteriaceae</taxon>
        <taxon>Tenacibaculum</taxon>
    </lineage>
</organism>
<dbReference type="InterPro" id="IPR002909">
    <property type="entry name" value="IPT_dom"/>
</dbReference>
<dbReference type="RefSeq" id="WP_182125837.1">
    <property type="nucleotide sequence ID" value="NZ_JACGLS010000008.1"/>
</dbReference>
<evidence type="ECO:0000313" key="3">
    <source>
        <dbReference type="EMBL" id="MBA6157335.1"/>
    </source>
</evidence>
<protein>
    <submittedName>
        <fullName evidence="3">IPT/TIG domain-containing protein</fullName>
    </submittedName>
</protein>
<dbReference type="InterPro" id="IPR015943">
    <property type="entry name" value="WD40/YVTN_repeat-like_dom_sf"/>
</dbReference>
<dbReference type="EMBL" id="JACGLS010000008">
    <property type="protein sequence ID" value="MBA6157335.1"/>
    <property type="molecule type" value="Genomic_DNA"/>
</dbReference>
<dbReference type="AlphaFoldDB" id="A0A839AQH6"/>
<reference evidence="3 4" key="1">
    <citation type="submission" date="2020-07" db="EMBL/GenBank/DDBJ databases">
        <title>Bacterium isolated from marine sediment.</title>
        <authorList>
            <person name="Shang D."/>
            <person name="Du Z.-J."/>
        </authorList>
    </citation>
    <scope>NUCLEOTIDE SEQUENCE [LARGE SCALE GENOMIC DNA]</scope>
    <source>
        <strain evidence="3 4">S7007</strain>
    </source>
</reference>
<gene>
    <name evidence="3" type="ORF">H3Z83_12525</name>
</gene>
<proteinExistence type="predicted"/>
<name>A0A839AQH6_9FLAO</name>
<dbReference type="Gene3D" id="2.130.10.10">
    <property type="entry name" value="YVTN repeat-like/Quinoprotein amine dehydrogenase"/>
    <property type="match status" value="1"/>
</dbReference>
<dbReference type="SUPFAM" id="SSF110296">
    <property type="entry name" value="Oligoxyloglucan reducing end-specific cellobiohydrolase"/>
    <property type="match status" value="1"/>
</dbReference>
<dbReference type="PROSITE" id="PS51257">
    <property type="entry name" value="PROKAR_LIPOPROTEIN"/>
    <property type="match status" value="1"/>
</dbReference>
<dbReference type="SUPFAM" id="SSF81296">
    <property type="entry name" value="E set domains"/>
    <property type="match status" value="1"/>
</dbReference>
<evidence type="ECO:0000259" key="2">
    <source>
        <dbReference type="Pfam" id="PF01833"/>
    </source>
</evidence>
<feature type="signal peptide" evidence="1">
    <location>
        <begin position="1"/>
        <end position="20"/>
    </location>
</feature>
<dbReference type="Pfam" id="PF01833">
    <property type="entry name" value="TIG"/>
    <property type="match status" value="1"/>
</dbReference>
<evidence type="ECO:0000313" key="4">
    <source>
        <dbReference type="Proteomes" id="UP000563906"/>
    </source>
</evidence>
<dbReference type="InterPro" id="IPR013783">
    <property type="entry name" value="Ig-like_fold"/>
</dbReference>
<sequence>MKKKKPLLILLLTFIMFSCGNDEDIIGELKRPSITKITPDLVEAGSEITITGKDLDDDPVFIFNGEILETSKVTNSNVTIRIPEKASSGALEIEFEESQYKHQHYLKVLDTNWSIINDAAYYFQMEFISNRVGFAKHGEPDNYVIVKTTDGGNTWSTIEISFPISDFEAVSSNVFYIKTTNGAIKKTVDIGVTWQDVGAFDVSNLIEEMFFKNELEGFLLARKSGKTNIIKTIDGGNTWRVNKVLDVSTSYIKLIQHKNDTIKLFNEKANSIISTTDGGNTWKEENLGVEITYNPIFHFVSENNIWLNMLPRVGNDGGLFNKNSSNNWGKIEIQEPTSYEKIINIAFSNELKGHLLTEEGGSLYTANGGKTWELFYLGEPGEITTVTFFNNTLYVVKRGKLLKKEIN</sequence>
<keyword evidence="4" id="KW-1185">Reference proteome</keyword>
<dbReference type="CDD" id="cd00102">
    <property type="entry name" value="IPT"/>
    <property type="match status" value="1"/>
</dbReference>
<evidence type="ECO:0000256" key="1">
    <source>
        <dbReference type="SAM" id="SignalP"/>
    </source>
</evidence>